<organism evidence="7 8">
    <name type="scientific">Thelohanellus kitauei</name>
    <name type="common">Myxosporean</name>
    <dbReference type="NCBI Taxonomy" id="669202"/>
    <lineage>
        <taxon>Eukaryota</taxon>
        <taxon>Metazoa</taxon>
        <taxon>Cnidaria</taxon>
        <taxon>Myxozoa</taxon>
        <taxon>Myxosporea</taxon>
        <taxon>Bivalvulida</taxon>
        <taxon>Platysporina</taxon>
        <taxon>Myxobolidae</taxon>
        <taxon>Thelohanellus</taxon>
    </lineage>
</organism>
<dbReference type="SUPFAM" id="SSF55315">
    <property type="entry name" value="L30e-like"/>
    <property type="match status" value="1"/>
</dbReference>
<dbReference type="GO" id="GO:0003723">
    <property type="term" value="F:RNA binding"/>
    <property type="evidence" value="ECO:0007669"/>
    <property type="project" value="UniProtKB-UniRule"/>
</dbReference>
<reference evidence="7 8" key="1">
    <citation type="journal article" date="2014" name="Genome Biol. Evol.">
        <title>The genome of the myxosporean Thelohanellus kitauei shows adaptations to nutrient acquisition within its fish host.</title>
        <authorList>
            <person name="Yang Y."/>
            <person name="Xiong J."/>
            <person name="Zhou Z."/>
            <person name="Huo F."/>
            <person name="Miao W."/>
            <person name="Ran C."/>
            <person name="Liu Y."/>
            <person name="Zhang J."/>
            <person name="Feng J."/>
            <person name="Wang M."/>
            <person name="Wang M."/>
            <person name="Wang L."/>
            <person name="Yao B."/>
        </authorList>
    </citation>
    <scope>NUCLEOTIDE SEQUENCE [LARGE SCALE GENOMIC DNA]</scope>
    <source>
        <strain evidence="7">Wuqing</strain>
    </source>
</reference>
<dbReference type="InterPro" id="IPR050257">
    <property type="entry name" value="eL8/uL1-like"/>
</dbReference>
<evidence type="ECO:0000259" key="6">
    <source>
        <dbReference type="Pfam" id="PF01248"/>
    </source>
</evidence>
<dbReference type="Proteomes" id="UP000031668">
    <property type="component" value="Unassembled WGS sequence"/>
</dbReference>
<dbReference type="PROSITE" id="PS01082">
    <property type="entry name" value="RIBOSOMAL_L7AE"/>
    <property type="match status" value="1"/>
</dbReference>
<dbReference type="EMBL" id="JWZT01001474">
    <property type="protein sequence ID" value="KII71990.1"/>
    <property type="molecule type" value="Genomic_DNA"/>
</dbReference>
<sequence>MPVKAGSKKVKVAPAPYSVKSQPAQTEKKVVKAKHPLIEARRKHFGIGQSIRPKRDLTRYVKWPKYVKIQRQEKILKQRLTAPPALHQFNVALDEKTSHAVFRFIKHYRPENYKEKKLRLRKLAQAKLDAEKAGQKFQPSTEKPYCVKFGLNHVTSLIEQKKARLVLIARDVEPIEMVVWMPALCRKMGVPYCIVKSKAMLGTFVHQKTATCLAFTRIRPEHTTRFGLILKSVDSGYVPRIDSARKKWSTPLLGAKTRRLLQLRNSESAQIAAST</sequence>
<evidence type="ECO:0000313" key="8">
    <source>
        <dbReference type="Proteomes" id="UP000031668"/>
    </source>
</evidence>
<dbReference type="InterPro" id="IPR004037">
    <property type="entry name" value="Ribosomal_eL8-like_CS"/>
</dbReference>
<keyword evidence="8" id="KW-1185">Reference proteome</keyword>
<dbReference type="AlphaFoldDB" id="A0A0C2N6R6"/>
<feature type="domain" description="Ribosomal protein eL8/eL30/eS12/Gadd45" evidence="6">
    <location>
        <begin position="138"/>
        <end position="221"/>
    </location>
</feature>
<dbReference type="GO" id="GO:0042254">
    <property type="term" value="P:ribosome biogenesis"/>
    <property type="evidence" value="ECO:0007669"/>
    <property type="project" value="InterPro"/>
</dbReference>
<evidence type="ECO:0000256" key="4">
    <source>
        <dbReference type="RuleBase" id="RU367042"/>
    </source>
</evidence>
<evidence type="ECO:0000256" key="5">
    <source>
        <dbReference type="SAM" id="MobiDB-lite"/>
    </source>
</evidence>
<dbReference type="OMA" id="RMVKWPA"/>
<evidence type="ECO:0000313" key="7">
    <source>
        <dbReference type="EMBL" id="KII71990.1"/>
    </source>
</evidence>
<keyword evidence="2 4" id="KW-0689">Ribosomal protein</keyword>
<feature type="region of interest" description="Disordered" evidence="5">
    <location>
        <begin position="1"/>
        <end position="24"/>
    </location>
</feature>
<dbReference type="InterPro" id="IPR018492">
    <property type="entry name" value="Ribosomal_eL8/Nhp2"/>
</dbReference>
<dbReference type="GO" id="GO:0022625">
    <property type="term" value="C:cytosolic large ribosomal subunit"/>
    <property type="evidence" value="ECO:0007669"/>
    <property type="project" value="UniProtKB-UniRule"/>
</dbReference>
<dbReference type="InterPro" id="IPR004038">
    <property type="entry name" value="Ribosomal_eL8/eL30/eS12/Gad45"/>
</dbReference>
<gene>
    <name evidence="7" type="ORF">RF11_08506</name>
</gene>
<accession>A0A0C2N6R6</accession>
<keyword evidence="3 4" id="KW-0687">Ribonucleoprotein</keyword>
<dbReference type="Gene3D" id="3.30.1330.30">
    <property type="match status" value="1"/>
</dbReference>
<evidence type="ECO:0000256" key="2">
    <source>
        <dbReference type="ARBA" id="ARBA00022980"/>
    </source>
</evidence>
<evidence type="ECO:0000256" key="3">
    <source>
        <dbReference type="ARBA" id="ARBA00023274"/>
    </source>
</evidence>
<dbReference type="Pfam" id="PF01248">
    <property type="entry name" value="Ribosomal_L7Ae"/>
    <property type="match status" value="1"/>
</dbReference>
<dbReference type="OrthoDB" id="29563at2759"/>
<name>A0A0C2N6R6_THEKT</name>
<feature type="compositionally biased region" description="Basic residues" evidence="5">
    <location>
        <begin position="1"/>
        <end position="11"/>
    </location>
</feature>
<dbReference type="PANTHER" id="PTHR23105">
    <property type="entry name" value="RIBOSOMAL PROTEIN L7AE FAMILY MEMBER"/>
    <property type="match status" value="1"/>
</dbReference>
<dbReference type="PRINTS" id="PR00881">
    <property type="entry name" value="L7ARS6FAMILY"/>
</dbReference>
<comment type="similarity">
    <text evidence="1 4">Belongs to the eukaryotic ribosomal protein eL8 family.</text>
</comment>
<comment type="caution">
    <text evidence="7">The sequence shown here is derived from an EMBL/GenBank/DDBJ whole genome shotgun (WGS) entry which is preliminary data.</text>
</comment>
<evidence type="ECO:0000256" key="1">
    <source>
        <dbReference type="ARBA" id="ARBA00007337"/>
    </source>
</evidence>
<dbReference type="InterPro" id="IPR029064">
    <property type="entry name" value="Ribosomal_eL30-like_sf"/>
</dbReference>
<proteinExistence type="inferred from homology"/>
<protein>
    <recommendedName>
        <fullName evidence="4">60S ribosomal protein L7a</fullName>
    </recommendedName>
</protein>
<dbReference type="PRINTS" id="PR00882">
    <property type="entry name" value="RIBOSOMALL7A"/>
</dbReference>
<dbReference type="InterPro" id="IPR001921">
    <property type="entry name" value="Ribosomal_eL8_euk"/>
</dbReference>
<comment type="function">
    <text evidence="4">Component of the ribosome.</text>
</comment>